<organism evidence="3">
    <name type="scientific">Neobodo designis</name>
    <name type="common">Flagellated protozoan</name>
    <name type="synonym">Bodo designis</name>
    <dbReference type="NCBI Taxonomy" id="312471"/>
    <lineage>
        <taxon>Eukaryota</taxon>
        <taxon>Discoba</taxon>
        <taxon>Euglenozoa</taxon>
        <taxon>Kinetoplastea</taxon>
        <taxon>Metakinetoplastina</taxon>
        <taxon>Neobodonida</taxon>
        <taxon>Neobodo</taxon>
    </lineage>
</organism>
<dbReference type="InterPro" id="IPR036252">
    <property type="entry name" value="Proteasome_activ_sf"/>
</dbReference>
<dbReference type="Gene3D" id="1.20.120.180">
    <property type="entry name" value="Proteasome activator pa28, C-terminal domain"/>
    <property type="match status" value="1"/>
</dbReference>
<sequence>MSKAPALKKKSKHGEFQPSPEAEEAVREVKAGLERTLASFMAGVGALCRTYDAKLREALPHNPKAHFFEDLDRAGSPPSSPLLKRPPRAEGSSMSPLALAASPGKGALPAGGDFPPAPLQLPPADNRDRLLAQLRILKIEARGLVNTFEQIHDWIALNVPTLGDESAGPGVEVMGVVISNVSDLTGVIKAVYGLEGKYLGDRVEIEAKLARHPECPSYDRAMAVNDSNAWDEVEKAWRSIIRACLLVHSLLAKNMKILMDPKRSKHRDHSSFM</sequence>
<dbReference type="InterPro" id="IPR003186">
    <property type="entry name" value="PA28_C"/>
</dbReference>
<feature type="compositionally biased region" description="Low complexity" evidence="1">
    <location>
        <begin position="92"/>
        <end position="103"/>
    </location>
</feature>
<evidence type="ECO:0000259" key="2">
    <source>
        <dbReference type="Pfam" id="PF02252"/>
    </source>
</evidence>
<feature type="compositionally biased region" description="Basic residues" evidence="1">
    <location>
        <begin position="1"/>
        <end position="12"/>
    </location>
</feature>
<feature type="region of interest" description="Disordered" evidence="1">
    <location>
        <begin position="1"/>
        <end position="23"/>
    </location>
</feature>
<reference evidence="3" key="1">
    <citation type="submission" date="2021-01" db="EMBL/GenBank/DDBJ databases">
        <authorList>
            <person name="Corre E."/>
            <person name="Pelletier E."/>
            <person name="Niang G."/>
            <person name="Scheremetjew M."/>
            <person name="Finn R."/>
            <person name="Kale V."/>
            <person name="Holt S."/>
            <person name="Cochrane G."/>
            <person name="Meng A."/>
            <person name="Brown T."/>
            <person name="Cohen L."/>
        </authorList>
    </citation>
    <scope>NUCLEOTIDE SEQUENCE</scope>
    <source>
        <strain evidence="3">CCAP 1951/1</strain>
    </source>
</reference>
<dbReference type="AlphaFoldDB" id="A0A7S1MS54"/>
<dbReference type="GO" id="GO:0008537">
    <property type="term" value="C:proteasome activator complex"/>
    <property type="evidence" value="ECO:0007669"/>
    <property type="project" value="InterPro"/>
</dbReference>
<feature type="domain" description="Proteasome activator PA28 C-terminal" evidence="2">
    <location>
        <begin position="129"/>
        <end position="266"/>
    </location>
</feature>
<name>A0A7S1MS54_NEODS</name>
<dbReference type="EMBL" id="HBGF01038767">
    <property type="protein sequence ID" value="CAD9137699.1"/>
    <property type="molecule type" value="Transcribed_RNA"/>
</dbReference>
<dbReference type="Pfam" id="PF02252">
    <property type="entry name" value="PA28_C"/>
    <property type="match status" value="1"/>
</dbReference>
<dbReference type="SUPFAM" id="SSF47216">
    <property type="entry name" value="Proteasome activator"/>
    <property type="match status" value="1"/>
</dbReference>
<evidence type="ECO:0000313" key="3">
    <source>
        <dbReference type="EMBL" id="CAD9137699.1"/>
    </source>
</evidence>
<proteinExistence type="predicted"/>
<feature type="region of interest" description="Disordered" evidence="1">
    <location>
        <begin position="68"/>
        <end position="122"/>
    </location>
</feature>
<dbReference type="InterPro" id="IPR036997">
    <property type="entry name" value="PA28_C_sf"/>
</dbReference>
<protein>
    <recommendedName>
        <fullName evidence="2">Proteasome activator PA28 C-terminal domain-containing protein</fullName>
    </recommendedName>
</protein>
<gene>
    <name evidence="3" type="ORF">NDES1114_LOCUS25938</name>
</gene>
<evidence type="ECO:0000256" key="1">
    <source>
        <dbReference type="SAM" id="MobiDB-lite"/>
    </source>
</evidence>
<accession>A0A7S1MS54</accession>